<dbReference type="EMBL" id="BONP01000009">
    <property type="protein sequence ID" value="GIG40097.1"/>
    <property type="molecule type" value="Genomic_DNA"/>
</dbReference>
<dbReference type="Proteomes" id="UP000614741">
    <property type="component" value="Unassembled WGS sequence"/>
</dbReference>
<comment type="caution">
    <text evidence="7">The sequence shown here is derived from an EMBL/GenBank/DDBJ whole genome shotgun (WGS) entry which is preliminary data.</text>
</comment>
<feature type="compositionally biased region" description="Low complexity" evidence="5">
    <location>
        <begin position="25"/>
        <end position="37"/>
    </location>
</feature>
<proteinExistence type="predicted"/>
<gene>
    <name evidence="7" type="ORF">Cph01nite_18590</name>
</gene>
<evidence type="ECO:0000256" key="6">
    <source>
        <dbReference type="SAM" id="Phobius"/>
    </source>
</evidence>
<keyword evidence="8" id="KW-1185">Reference proteome</keyword>
<feature type="transmembrane region" description="Helical" evidence="6">
    <location>
        <begin position="261"/>
        <end position="283"/>
    </location>
</feature>
<dbReference type="InterPro" id="IPR044878">
    <property type="entry name" value="UbiA_sf"/>
</dbReference>
<feature type="transmembrane region" description="Helical" evidence="6">
    <location>
        <begin position="116"/>
        <end position="137"/>
    </location>
</feature>
<feature type="transmembrane region" description="Helical" evidence="6">
    <location>
        <begin position="290"/>
        <end position="310"/>
    </location>
</feature>
<evidence type="ECO:0008006" key="9">
    <source>
        <dbReference type="Google" id="ProtNLM"/>
    </source>
</evidence>
<evidence type="ECO:0000256" key="2">
    <source>
        <dbReference type="ARBA" id="ARBA00022692"/>
    </source>
</evidence>
<sequence>MPESCHAVPRTARGGYGRLVPDPSGPTTPRGGPATATAPARVAALARASHLGPTVVVTGLCTALAVGVGAPPPTVLLVLGVVLAGQLSIGWSNDWLDAARDRAVGRADKPVVSGGVTPATLRTAALVALVMSVLLSLPAGPAAVLAHGTAVAMGWAYNLGLKATVASWVPYAVAFGLFPAFVVLALPGSALPAGWLVAVGALLGVGAHLANVLPDLEDDAATGVRGLPHRLGRRRTGVLAPAVLAVAVVVAVVGPPGEPGAAPLAVGVLAVVLAATGGVAGVVRARSRLPFTLAMAVAALCVLVLVSGGADGAVT</sequence>
<accession>A0ABQ4DL75</accession>
<evidence type="ECO:0000256" key="5">
    <source>
        <dbReference type="SAM" id="MobiDB-lite"/>
    </source>
</evidence>
<dbReference type="Pfam" id="PF01040">
    <property type="entry name" value="UbiA"/>
    <property type="match status" value="1"/>
</dbReference>
<dbReference type="CDD" id="cd13956">
    <property type="entry name" value="PT_UbiA"/>
    <property type="match status" value="1"/>
</dbReference>
<keyword evidence="4 6" id="KW-0472">Membrane</keyword>
<keyword evidence="2 6" id="KW-0812">Transmembrane</keyword>
<comment type="subcellular location">
    <subcellularLocation>
        <location evidence="1">Membrane</location>
        <topology evidence="1">Multi-pass membrane protein</topology>
    </subcellularLocation>
</comment>
<feature type="transmembrane region" description="Helical" evidence="6">
    <location>
        <begin position="237"/>
        <end position="255"/>
    </location>
</feature>
<reference evidence="7 8" key="1">
    <citation type="submission" date="2021-01" db="EMBL/GenBank/DDBJ databases">
        <title>Whole genome shotgun sequence of Cellulomonas phragmiteti NBRC 110785.</title>
        <authorList>
            <person name="Komaki H."/>
            <person name="Tamura T."/>
        </authorList>
    </citation>
    <scope>NUCLEOTIDE SEQUENCE [LARGE SCALE GENOMIC DNA]</scope>
    <source>
        <strain evidence="7 8">NBRC 110785</strain>
    </source>
</reference>
<feature type="transmembrane region" description="Helical" evidence="6">
    <location>
        <begin position="193"/>
        <end position="216"/>
    </location>
</feature>
<evidence type="ECO:0000256" key="4">
    <source>
        <dbReference type="ARBA" id="ARBA00023136"/>
    </source>
</evidence>
<dbReference type="Gene3D" id="1.10.357.140">
    <property type="entry name" value="UbiA prenyltransferase"/>
    <property type="match status" value="1"/>
</dbReference>
<evidence type="ECO:0000256" key="3">
    <source>
        <dbReference type="ARBA" id="ARBA00022989"/>
    </source>
</evidence>
<feature type="transmembrane region" description="Helical" evidence="6">
    <location>
        <begin position="168"/>
        <end position="187"/>
    </location>
</feature>
<dbReference type="InterPro" id="IPR000537">
    <property type="entry name" value="UbiA_prenyltransferase"/>
</dbReference>
<organism evidence="7 8">
    <name type="scientific">Cellulomonas phragmiteti</name>
    <dbReference type="NCBI Taxonomy" id="478780"/>
    <lineage>
        <taxon>Bacteria</taxon>
        <taxon>Bacillati</taxon>
        <taxon>Actinomycetota</taxon>
        <taxon>Actinomycetes</taxon>
        <taxon>Micrococcales</taxon>
        <taxon>Cellulomonadaceae</taxon>
        <taxon>Cellulomonas</taxon>
    </lineage>
</organism>
<evidence type="ECO:0000256" key="1">
    <source>
        <dbReference type="ARBA" id="ARBA00004141"/>
    </source>
</evidence>
<name>A0ABQ4DL75_9CELL</name>
<protein>
    <recommendedName>
        <fullName evidence="9">1,4-dihydroxy-2-naphthoate prenyltransferase</fullName>
    </recommendedName>
</protein>
<keyword evidence="3 6" id="KW-1133">Transmembrane helix</keyword>
<evidence type="ECO:0000313" key="7">
    <source>
        <dbReference type="EMBL" id="GIG40097.1"/>
    </source>
</evidence>
<feature type="region of interest" description="Disordered" evidence="5">
    <location>
        <begin position="1"/>
        <end position="37"/>
    </location>
</feature>
<evidence type="ECO:0000313" key="8">
    <source>
        <dbReference type="Proteomes" id="UP000614741"/>
    </source>
</evidence>